<dbReference type="Pfam" id="PF23155">
    <property type="entry name" value="DUF7053"/>
    <property type="match status" value="1"/>
</dbReference>
<keyword evidence="4" id="KW-1185">Reference proteome</keyword>
<dbReference type="Proteomes" id="UP000664169">
    <property type="component" value="Unassembled WGS sequence"/>
</dbReference>
<gene>
    <name evidence="3" type="ORF">GOMPHAMPRED_006481</name>
</gene>
<feature type="compositionally biased region" description="Low complexity" evidence="1">
    <location>
        <begin position="309"/>
        <end position="322"/>
    </location>
</feature>
<evidence type="ECO:0000313" key="4">
    <source>
        <dbReference type="Proteomes" id="UP000664169"/>
    </source>
</evidence>
<organism evidence="3 4">
    <name type="scientific">Gomphillus americanus</name>
    <dbReference type="NCBI Taxonomy" id="1940652"/>
    <lineage>
        <taxon>Eukaryota</taxon>
        <taxon>Fungi</taxon>
        <taxon>Dikarya</taxon>
        <taxon>Ascomycota</taxon>
        <taxon>Pezizomycotina</taxon>
        <taxon>Lecanoromycetes</taxon>
        <taxon>OSLEUM clade</taxon>
        <taxon>Ostropomycetidae</taxon>
        <taxon>Ostropales</taxon>
        <taxon>Graphidaceae</taxon>
        <taxon>Gomphilloideae</taxon>
        <taxon>Gomphillus</taxon>
    </lineage>
</organism>
<feature type="compositionally biased region" description="Polar residues" evidence="1">
    <location>
        <begin position="240"/>
        <end position="281"/>
    </location>
</feature>
<dbReference type="PANTHER" id="PTHR38117">
    <property type="entry name" value="NACHT AND WD40 DOMAIN PROTEIN"/>
    <property type="match status" value="1"/>
</dbReference>
<evidence type="ECO:0000259" key="2">
    <source>
        <dbReference type="Pfam" id="PF23155"/>
    </source>
</evidence>
<dbReference type="PANTHER" id="PTHR38117:SF1">
    <property type="entry name" value="DUF3074 DOMAIN-CONTAINING PROTEIN"/>
    <property type="match status" value="1"/>
</dbReference>
<feature type="region of interest" description="Disordered" evidence="1">
    <location>
        <begin position="198"/>
        <end position="406"/>
    </location>
</feature>
<feature type="compositionally biased region" description="Polar residues" evidence="1">
    <location>
        <begin position="289"/>
        <end position="308"/>
    </location>
</feature>
<feature type="compositionally biased region" description="Polar residues" evidence="1">
    <location>
        <begin position="323"/>
        <end position="378"/>
    </location>
</feature>
<dbReference type="OrthoDB" id="5078320at2759"/>
<dbReference type="InterPro" id="IPR055481">
    <property type="entry name" value="DUF7053"/>
</dbReference>
<name>A0A8H3ITZ3_9LECA</name>
<sequence>MGKITFTICTPIPMFIPREIAVQALHDHSQVIKTNPLVLEHKPITAPKEAAFDELQSAWYEIVERIQYVPGLGKMGSGKISFPGCFHDMPWGLQTHIHAPLSIDLRMQYRIAGEVVGVEAQQPRELGLAGVGAPDQGLYLRTDAEVKCNAMLSSFVRSQTKDATNAMVAQIVKNAERMDSDILARMITDERLERNATIRAGRRGSSQPAAFAGQANYPPVPPVPSFSPQPDRSSQSSQSRNPGQLNYAQQPEYSSQTNHPSQSRYSGQSNYAQQSDYSLQPNHPPQARYSGQSNYAPEPDYSSQTNYPQQSRYSQQRDYSQQGDFSQQSDYSSQTNHPPQSRYSQQADHSQQTNYPSQTGHATQANYPQQPEYSQQNEYGRPPVSPMHPDYNTQHENPGPKGQSWI</sequence>
<feature type="domain" description="DUF7053" evidence="2">
    <location>
        <begin position="3"/>
        <end position="176"/>
    </location>
</feature>
<reference evidence="3" key="1">
    <citation type="submission" date="2021-03" db="EMBL/GenBank/DDBJ databases">
        <authorList>
            <person name="Tagirdzhanova G."/>
        </authorList>
    </citation>
    <scope>NUCLEOTIDE SEQUENCE</scope>
</reference>
<dbReference type="AlphaFoldDB" id="A0A8H3ITZ3"/>
<comment type="caution">
    <text evidence="3">The sequence shown here is derived from an EMBL/GenBank/DDBJ whole genome shotgun (WGS) entry which is preliminary data.</text>
</comment>
<proteinExistence type="predicted"/>
<protein>
    <recommendedName>
        <fullName evidence="2">DUF7053 domain-containing protein</fullName>
    </recommendedName>
</protein>
<feature type="compositionally biased region" description="Low complexity" evidence="1">
    <location>
        <begin position="228"/>
        <end position="239"/>
    </location>
</feature>
<dbReference type="EMBL" id="CAJPDQ010000042">
    <property type="protein sequence ID" value="CAF9932078.1"/>
    <property type="molecule type" value="Genomic_DNA"/>
</dbReference>
<feature type="compositionally biased region" description="Pro residues" evidence="1">
    <location>
        <begin position="218"/>
        <end position="227"/>
    </location>
</feature>
<evidence type="ECO:0000256" key="1">
    <source>
        <dbReference type="SAM" id="MobiDB-lite"/>
    </source>
</evidence>
<accession>A0A8H3ITZ3</accession>
<evidence type="ECO:0000313" key="3">
    <source>
        <dbReference type="EMBL" id="CAF9932078.1"/>
    </source>
</evidence>